<dbReference type="PROSITE" id="PS50006">
    <property type="entry name" value="FHA_DOMAIN"/>
    <property type="match status" value="1"/>
</dbReference>
<evidence type="ECO:0000259" key="1">
    <source>
        <dbReference type="PROSITE" id="PS50006"/>
    </source>
</evidence>
<dbReference type="SMART" id="SM00240">
    <property type="entry name" value="FHA"/>
    <property type="match status" value="1"/>
</dbReference>
<dbReference type="Pfam" id="PF00498">
    <property type="entry name" value="FHA"/>
    <property type="match status" value="1"/>
</dbReference>
<reference evidence="2" key="1">
    <citation type="journal article" date="2020" name="mSystems">
        <title>Genome- and Community-Level Interaction Insights into Carbon Utilization and Element Cycling Functions of Hydrothermarchaeota in Hydrothermal Sediment.</title>
        <authorList>
            <person name="Zhou Z."/>
            <person name="Liu Y."/>
            <person name="Xu W."/>
            <person name="Pan J."/>
            <person name="Luo Z.H."/>
            <person name="Li M."/>
        </authorList>
    </citation>
    <scope>NUCLEOTIDE SEQUENCE [LARGE SCALE GENOMIC DNA]</scope>
    <source>
        <strain evidence="2">SpSt-402</strain>
    </source>
</reference>
<gene>
    <name evidence="2" type="ORF">ENR47_07010</name>
</gene>
<dbReference type="InterPro" id="IPR050923">
    <property type="entry name" value="Cell_Proc_Reg/RNA_Proc"/>
</dbReference>
<evidence type="ECO:0000313" key="2">
    <source>
        <dbReference type="EMBL" id="HGW94015.1"/>
    </source>
</evidence>
<organism evidence="2">
    <name type="scientific">Oscillatoriales cyanobacterium SpSt-402</name>
    <dbReference type="NCBI Taxonomy" id="2282168"/>
    <lineage>
        <taxon>Bacteria</taxon>
        <taxon>Bacillati</taxon>
        <taxon>Cyanobacteriota</taxon>
        <taxon>Cyanophyceae</taxon>
        <taxon>Oscillatoriophycideae</taxon>
        <taxon>Oscillatoriales</taxon>
    </lineage>
</organism>
<sequence>MSSEPISSESLISGLSVGDVTQVVMPAAPCLTNDLPDDIQEPDELAFAKAPTLMINSEEESSGQDSLDLGTVVDTAPKYYVQGIVLGQRACIVTNLLSGGSQTLFQPQMVWTIGRNREAALPLRDRALSRRHAVILYVPEEGFYLVDLNSMNGSFVNGIRLQQRQLLKDSDRIRLGSFEFSFFTSKNARSIEPIHPEVLARFTGVKSRTENFIDYSALEEPEVLFRLPSED</sequence>
<name>A0A832H7U1_9CYAN</name>
<dbReference type="EMBL" id="DSRD01000447">
    <property type="protein sequence ID" value="HGW94015.1"/>
    <property type="molecule type" value="Genomic_DNA"/>
</dbReference>
<feature type="domain" description="FHA" evidence="1">
    <location>
        <begin position="111"/>
        <end position="161"/>
    </location>
</feature>
<protein>
    <submittedName>
        <fullName evidence="2">FHA domain-containing protein</fullName>
    </submittedName>
</protein>
<dbReference type="CDD" id="cd00060">
    <property type="entry name" value="FHA"/>
    <property type="match status" value="1"/>
</dbReference>
<dbReference type="InterPro" id="IPR000253">
    <property type="entry name" value="FHA_dom"/>
</dbReference>
<accession>A0A832H7U1</accession>
<dbReference type="PANTHER" id="PTHR23308">
    <property type="entry name" value="NUCLEAR INHIBITOR OF PROTEIN PHOSPHATASE-1"/>
    <property type="match status" value="1"/>
</dbReference>
<dbReference type="SUPFAM" id="SSF49879">
    <property type="entry name" value="SMAD/FHA domain"/>
    <property type="match status" value="1"/>
</dbReference>
<dbReference type="InterPro" id="IPR008984">
    <property type="entry name" value="SMAD_FHA_dom_sf"/>
</dbReference>
<dbReference type="AlphaFoldDB" id="A0A832H7U1"/>
<dbReference type="Gene3D" id="2.60.200.20">
    <property type="match status" value="1"/>
</dbReference>
<comment type="caution">
    <text evidence="2">The sequence shown here is derived from an EMBL/GenBank/DDBJ whole genome shotgun (WGS) entry which is preliminary data.</text>
</comment>
<proteinExistence type="predicted"/>